<evidence type="ECO:0000256" key="1">
    <source>
        <dbReference type="ARBA" id="ARBA00022737"/>
    </source>
</evidence>
<accession>A0A2P1P7F1</accession>
<dbReference type="EMBL" id="CP027845">
    <property type="protein sequence ID" value="AVP87198.1"/>
    <property type="molecule type" value="Genomic_DNA"/>
</dbReference>
<dbReference type="SMART" id="SM00248">
    <property type="entry name" value="ANK"/>
    <property type="match status" value="8"/>
</dbReference>
<sequence>MQEDKNLKTSDLPSPKELNEFMGGGDFDINDLVRAVKEGKIDVVKELLDLGIDVNGLDDKFFTPLQMAAKCGHYEIVELLLKKGADVDKCEVKSWEFWQSIPNRDESNRHEFTPLHWAVKHNHNHIVKLLLDSDADFYSYHGKNLICFAAQNSNKEAVKMLLDLASNSPKVDDINEYFDALYHAIYDGNTEMVELILGYGITLNDHQLQWDYTYDHMMEYIIHDIPMIDLLLRHEEISLDSEFSMQDTLAKSLGFEEHPDLNLLQIAVKRWQLETVKFLIHEKGMVYDSLNLVYHALVGKDREYDESKTLDMLKFLDEIGCDFREISEGGFMPIHSAAMCCPPAIFEYILNKGFDVNDITAPHGDSLLHLAARHGNLEIVDYLINKGVNLNVRNIEDEYPVDCVLKHFDEALEYWEGMFHGYFSEFVEQDTFQLAAKLIIAGADLTGVINKFVESRDYLLKKCSLPQKIVVLGNLLFATNDKDLYSEFTQNIELLKQKILLAGEPKMVIEMKDLFPKIKTTHTTEKDVECLCSVVSETILQNLDLFRGVMVGKMSRDILNDLRDGYITDDQLGDAMESIFPKIPERIKVLILNDSLRQDFRKDVMTLDTKAKGLKRAKNDVEPSKKAKIEDSSVDIKCLSGIVVNGSNSIIETNLEADIWEKDFVRECLGQEEGSLS</sequence>
<feature type="repeat" description="ANK" evidence="3">
    <location>
        <begin position="363"/>
        <end position="395"/>
    </location>
</feature>
<reference evidence="4 5" key="1">
    <citation type="submission" date="2018-03" db="EMBL/GenBank/DDBJ databases">
        <title>A gene transfer event suggests a long-term partnership between eustigmatophyte algae and a novel lineage of endosymbiotic bacteria.</title>
        <authorList>
            <person name="Yurchenko T."/>
            <person name="Sevcikova T."/>
            <person name="Pribyl P."/>
            <person name="El Karkouri K."/>
            <person name="Klimes V."/>
            <person name="Amaral R."/>
            <person name="Zbrankova V."/>
            <person name="Kim E."/>
            <person name="Raoult D."/>
            <person name="Santos L.M.A."/>
            <person name="Elias M."/>
        </authorList>
    </citation>
    <scope>NUCLEOTIDE SEQUENCE [LARGE SCALE GENOMIC DNA]</scope>
    <source>
        <strain evidence="4">CCALA 838</strain>
    </source>
</reference>
<keyword evidence="2 3" id="KW-0040">ANK repeat</keyword>
<dbReference type="InterPro" id="IPR002110">
    <property type="entry name" value="Ankyrin_rpt"/>
</dbReference>
<evidence type="ECO:0000313" key="5">
    <source>
        <dbReference type="Proteomes" id="UP000241762"/>
    </source>
</evidence>
<protein>
    <submittedName>
        <fullName evidence="4">Uncharacterized protein</fullName>
    </submittedName>
</protein>
<organism evidence="4 5">
    <name type="scientific">Candidatus Phycorickettsia trachydisci</name>
    <dbReference type="NCBI Taxonomy" id="2115978"/>
    <lineage>
        <taxon>Bacteria</taxon>
        <taxon>Pseudomonadati</taxon>
        <taxon>Pseudomonadota</taxon>
        <taxon>Alphaproteobacteria</taxon>
        <taxon>Rickettsiales</taxon>
        <taxon>Rickettsiaceae</taxon>
        <taxon>Candidatus Phycorickettsia</taxon>
    </lineage>
</organism>
<keyword evidence="5" id="KW-1185">Reference proteome</keyword>
<evidence type="ECO:0000256" key="2">
    <source>
        <dbReference type="ARBA" id="ARBA00023043"/>
    </source>
</evidence>
<dbReference type="KEGG" id="ptc:phytr_2410"/>
<feature type="repeat" description="ANK" evidence="3">
    <location>
        <begin position="32"/>
        <end position="59"/>
    </location>
</feature>
<dbReference type="Pfam" id="PF12796">
    <property type="entry name" value="Ank_2"/>
    <property type="match status" value="2"/>
</dbReference>
<keyword evidence="1" id="KW-0677">Repeat</keyword>
<feature type="repeat" description="ANK" evidence="3">
    <location>
        <begin position="110"/>
        <end position="142"/>
    </location>
</feature>
<gene>
    <name evidence="4" type="ORF">phytr_2410</name>
</gene>
<evidence type="ECO:0000256" key="3">
    <source>
        <dbReference type="PROSITE-ProRule" id="PRU00023"/>
    </source>
</evidence>
<dbReference type="PANTHER" id="PTHR24198:SF165">
    <property type="entry name" value="ANKYRIN REPEAT-CONTAINING PROTEIN-RELATED"/>
    <property type="match status" value="1"/>
</dbReference>
<dbReference type="PROSITE" id="PS50297">
    <property type="entry name" value="ANK_REP_REGION"/>
    <property type="match status" value="3"/>
</dbReference>
<dbReference type="AlphaFoldDB" id="A0A2P1P7F1"/>
<dbReference type="RefSeq" id="WP_106874069.1">
    <property type="nucleotide sequence ID" value="NZ_CP027845.1"/>
</dbReference>
<dbReference type="PANTHER" id="PTHR24198">
    <property type="entry name" value="ANKYRIN REPEAT AND PROTEIN KINASE DOMAIN-CONTAINING PROTEIN"/>
    <property type="match status" value="1"/>
</dbReference>
<feature type="repeat" description="ANK" evidence="3">
    <location>
        <begin position="60"/>
        <end position="92"/>
    </location>
</feature>
<dbReference type="InterPro" id="IPR036770">
    <property type="entry name" value="Ankyrin_rpt-contain_sf"/>
</dbReference>
<proteinExistence type="predicted"/>
<dbReference type="Proteomes" id="UP000241762">
    <property type="component" value="Chromosome"/>
</dbReference>
<dbReference type="PROSITE" id="PS50088">
    <property type="entry name" value="ANK_REPEAT"/>
    <property type="match status" value="4"/>
</dbReference>
<dbReference type="OrthoDB" id="7837736at2"/>
<dbReference type="SUPFAM" id="SSF48403">
    <property type="entry name" value="Ankyrin repeat"/>
    <property type="match status" value="2"/>
</dbReference>
<dbReference type="Pfam" id="PF13637">
    <property type="entry name" value="Ank_4"/>
    <property type="match status" value="1"/>
</dbReference>
<evidence type="ECO:0000313" key="4">
    <source>
        <dbReference type="EMBL" id="AVP87198.1"/>
    </source>
</evidence>
<dbReference type="Gene3D" id="1.25.40.20">
    <property type="entry name" value="Ankyrin repeat-containing domain"/>
    <property type="match status" value="2"/>
</dbReference>
<dbReference type="GO" id="GO:0005737">
    <property type="term" value="C:cytoplasm"/>
    <property type="evidence" value="ECO:0007669"/>
    <property type="project" value="TreeGrafter"/>
</dbReference>
<name>A0A2P1P7F1_9RICK</name>